<reference evidence="1" key="2">
    <citation type="submission" date="2018-03" db="EMBL/GenBank/DDBJ databases">
        <title>The Triticum urartu genome reveals the dynamic nature of wheat genome evolution.</title>
        <authorList>
            <person name="Ling H."/>
            <person name="Ma B."/>
            <person name="Shi X."/>
            <person name="Liu H."/>
            <person name="Dong L."/>
            <person name="Sun H."/>
            <person name="Cao Y."/>
            <person name="Gao Q."/>
            <person name="Zheng S."/>
            <person name="Li Y."/>
            <person name="Yu Y."/>
            <person name="Du H."/>
            <person name="Qi M."/>
            <person name="Li Y."/>
            <person name="Yu H."/>
            <person name="Cui Y."/>
            <person name="Wang N."/>
            <person name="Chen C."/>
            <person name="Wu H."/>
            <person name="Zhao Y."/>
            <person name="Zhang J."/>
            <person name="Li Y."/>
            <person name="Zhou W."/>
            <person name="Zhang B."/>
            <person name="Hu W."/>
            <person name="Eijk M."/>
            <person name="Tang J."/>
            <person name="Witsenboer H."/>
            <person name="Zhao S."/>
            <person name="Li Z."/>
            <person name="Zhang A."/>
            <person name="Wang D."/>
            <person name="Liang C."/>
        </authorList>
    </citation>
    <scope>NUCLEOTIDE SEQUENCE [LARGE SCALE GENOMIC DNA]</scope>
    <source>
        <strain evidence="1">cv. G1812</strain>
    </source>
</reference>
<sequence>MHTPGLHIFLTSQGRGQQLSTDRPADELRNEHIKIAHELMACIAKYFDGRTPKAKGWQNWFPKAHQRPLDLQQLGDEIYQSRMILLYEVLGLAGNIGQLPAKFKMCQTDC</sequence>
<protein>
    <submittedName>
        <fullName evidence="1">Uncharacterized protein</fullName>
    </submittedName>
</protein>
<evidence type="ECO:0000313" key="1">
    <source>
        <dbReference type="EnsemblPlants" id="TuG1812G0700003184.01.T01"/>
    </source>
</evidence>
<proteinExistence type="predicted"/>
<reference evidence="1" key="3">
    <citation type="submission" date="2022-06" db="UniProtKB">
        <authorList>
            <consortium name="EnsemblPlants"/>
        </authorList>
    </citation>
    <scope>IDENTIFICATION</scope>
</reference>
<dbReference type="Gramene" id="TuG1812G0700003184.01.T01">
    <property type="protein sequence ID" value="TuG1812G0700003184.01.T01"/>
    <property type="gene ID" value="TuG1812G0700003184.01"/>
</dbReference>
<organism evidence="1 2">
    <name type="scientific">Triticum urartu</name>
    <name type="common">Red wild einkorn</name>
    <name type="synonym">Crithodium urartu</name>
    <dbReference type="NCBI Taxonomy" id="4572"/>
    <lineage>
        <taxon>Eukaryota</taxon>
        <taxon>Viridiplantae</taxon>
        <taxon>Streptophyta</taxon>
        <taxon>Embryophyta</taxon>
        <taxon>Tracheophyta</taxon>
        <taxon>Spermatophyta</taxon>
        <taxon>Magnoliopsida</taxon>
        <taxon>Liliopsida</taxon>
        <taxon>Poales</taxon>
        <taxon>Poaceae</taxon>
        <taxon>BOP clade</taxon>
        <taxon>Pooideae</taxon>
        <taxon>Triticodae</taxon>
        <taxon>Triticeae</taxon>
        <taxon>Triticinae</taxon>
        <taxon>Triticum</taxon>
    </lineage>
</organism>
<dbReference type="AlphaFoldDB" id="A0A8R7V6H2"/>
<dbReference type="Proteomes" id="UP000015106">
    <property type="component" value="Chromosome 7"/>
</dbReference>
<keyword evidence="2" id="KW-1185">Reference proteome</keyword>
<accession>A0A8R7V6H2</accession>
<evidence type="ECO:0000313" key="2">
    <source>
        <dbReference type="Proteomes" id="UP000015106"/>
    </source>
</evidence>
<name>A0A8R7V6H2_TRIUA</name>
<dbReference type="EnsemblPlants" id="TuG1812G0700003184.01.T01">
    <property type="protein sequence ID" value="TuG1812G0700003184.01.T01"/>
    <property type="gene ID" value="TuG1812G0700003184.01"/>
</dbReference>
<reference evidence="2" key="1">
    <citation type="journal article" date="2013" name="Nature">
        <title>Draft genome of the wheat A-genome progenitor Triticum urartu.</title>
        <authorList>
            <person name="Ling H.Q."/>
            <person name="Zhao S."/>
            <person name="Liu D."/>
            <person name="Wang J."/>
            <person name="Sun H."/>
            <person name="Zhang C."/>
            <person name="Fan H."/>
            <person name="Li D."/>
            <person name="Dong L."/>
            <person name="Tao Y."/>
            <person name="Gao C."/>
            <person name="Wu H."/>
            <person name="Li Y."/>
            <person name="Cui Y."/>
            <person name="Guo X."/>
            <person name="Zheng S."/>
            <person name="Wang B."/>
            <person name="Yu K."/>
            <person name="Liang Q."/>
            <person name="Yang W."/>
            <person name="Lou X."/>
            <person name="Chen J."/>
            <person name="Feng M."/>
            <person name="Jian J."/>
            <person name="Zhang X."/>
            <person name="Luo G."/>
            <person name="Jiang Y."/>
            <person name="Liu J."/>
            <person name="Wang Z."/>
            <person name="Sha Y."/>
            <person name="Zhang B."/>
            <person name="Wu H."/>
            <person name="Tang D."/>
            <person name="Shen Q."/>
            <person name="Xue P."/>
            <person name="Zou S."/>
            <person name="Wang X."/>
            <person name="Liu X."/>
            <person name="Wang F."/>
            <person name="Yang Y."/>
            <person name="An X."/>
            <person name="Dong Z."/>
            <person name="Zhang K."/>
            <person name="Zhang X."/>
            <person name="Luo M.C."/>
            <person name="Dvorak J."/>
            <person name="Tong Y."/>
            <person name="Wang J."/>
            <person name="Yang H."/>
            <person name="Li Z."/>
            <person name="Wang D."/>
            <person name="Zhang A."/>
            <person name="Wang J."/>
        </authorList>
    </citation>
    <scope>NUCLEOTIDE SEQUENCE</scope>
    <source>
        <strain evidence="2">cv. G1812</strain>
    </source>
</reference>